<comment type="caution">
    <text evidence="2">The sequence shown here is derived from an EMBL/GenBank/DDBJ whole genome shotgun (WGS) entry which is preliminary data.</text>
</comment>
<sequence>MGPVGKRTATARSPTYQCCIASQVYYNRSGIPIELGGEVFSENMGKKSEPQVTVCLQGVNWTRTFKPDLVKLNMTHPDNDVAAPHEEKTVPDLQEGPYSYHPC</sequence>
<gene>
    <name evidence="2" type="ORF">PVAP13_7NG237517</name>
</gene>
<name>A0A8T0PWJ4_PANVG</name>
<evidence type="ECO:0000256" key="1">
    <source>
        <dbReference type="SAM" id="MobiDB-lite"/>
    </source>
</evidence>
<keyword evidence="3" id="KW-1185">Reference proteome</keyword>
<dbReference type="AlphaFoldDB" id="A0A8T0PWJ4"/>
<proteinExistence type="predicted"/>
<dbReference type="EMBL" id="CM029050">
    <property type="protein sequence ID" value="KAG2566857.1"/>
    <property type="molecule type" value="Genomic_DNA"/>
</dbReference>
<organism evidence="2 3">
    <name type="scientific">Panicum virgatum</name>
    <name type="common">Blackwell switchgrass</name>
    <dbReference type="NCBI Taxonomy" id="38727"/>
    <lineage>
        <taxon>Eukaryota</taxon>
        <taxon>Viridiplantae</taxon>
        <taxon>Streptophyta</taxon>
        <taxon>Embryophyta</taxon>
        <taxon>Tracheophyta</taxon>
        <taxon>Spermatophyta</taxon>
        <taxon>Magnoliopsida</taxon>
        <taxon>Liliopsida</taxon>
        <taxon>Poales</taxon>
        <taxon>Poaceae</taxon>
        <taxon>PACMAD clade</taxon>
        <taxon>Panicoideae</taxon>
        <taxon>Panicodae</taxon>
        <taxon>Paniceae</taxon>
        <taxon>Panicinae</taxon>
        <taxon>Panicum</taxon>
        <taxon>Panicum sect. Hiantes</taxon>
    </lineage>
</organism>
<dbReference type="Proteomes" id="UP000823388">
    <property type="component" value="Chromosome 7N"/>
</dbReference>
<feature type="compositionally biased region" description="Basic and acidic residues" evidence="1">
    <location>
        <begin position="77"/>
        <end position="90"/>
    </location>
</feature>
<accession>A0A8T0PWJ4</accession>
<protein>
    <submittedName>
        <fullName evidence="2">Uncharacterized protein</fullName>
    </submittedName>
</protein>
<evidence type="ECO:0000313" key="2">
    <source>
        <dbReference type="EMBL" id="KAG2566857.1"/>
    </source>
</evidence>
<evidence type="ECO:0000313" key="3">
    <source>
        <dbReference type="Proteomes" id="UP000823388"/>
    </source>
</evidence>
<feature type="region of interest" description="Disordered" evidence="1">
    <location>
        <begin position="76"/>
        <end position="103"/>
    </location>
</feature>
<reference evidence="2" key="1">
    <citation type="submission" date="2020-05" db="EMBL/GenBank/DDBJ databases">
        <title>WGS assembly of Panicum virgatum.</title>
        <authorList>
            <person name="Lovell J.T."/>
            <person name="Jenkins J."/>
            <person name="Shu S."/>
            <person name="Juenger T.E."/>
            <person name="Schmutz J."/>
        </authorList>
    </citation>
    <scope>NUCLEOTIDE SEQUENCE</scope>
    <source>
        <strain evidence="2">AP13</strain>
    </source>
</reference>